<sequence>MKKLLPIGAALALLTSCSMYRNSVVYNTKSIDYSSYSKNGFFITESNSVNFNYSPISSLSSIFISGYAETDMAAPPKEIKEAKFKDDVYSGPSKTGYVKKGTYVEATEEGVIKQLYEKALEVGATGIINLKISPITYTTKEGNILIKGYQGSGMAIKK</sequence>
<protein>
    <recommendedName>
        <fullName evidence="4">Lipoprotein</fullName>
    </recommendedName>
</protein>
<keyword evidence="3" id="KW-1185">Reference proteome</keyword>
<evidence type="ECO:0008006" key="4">
    <source>
        <dbReference type="Google" id="ProtNLM"/>
    </source>
</evidence>
<dbReference type="RefSeq" id="WP_377611087.1">
    <property type="nucleotide sequence ID" value="NZ_JBHUPA010000007.1"/>
</dbReference>
<evidence type="ECO:0000256" key="1">
    <source>
        <dbReference type="SAM" id="SignalP"/>
    </source>
</evidence>
<dbReference type="EMBL" id="JBHUPA010000007">
    <property type="protein sequence ID" value="MFD2962810.1"/>
    <property type="molecule type" value="Genomic_DNA"/>
</dbReference>
<comment type="caution">
    <text evidence="2">The sequence shown here is derived from an EMBL/GenBank/DDBJ whole genome shotgun (WGS) entry which is preliminary data.</text>
</comment>
<proteinExistence type="predicted"/>
<gene>
    <name evidence="2" type="ORF">ACFS6J_13505</name>
</gene>
<dbReference type="Proteomes" id="UP001597560">
    <property type="component" value="Unassembled WGS sequence"/>
</dbReference>
<feature type="chain" id="PRO_5045419756" description="Lipoprotein" evidence="1">
    <location>
        <begin position="22"/>
        <end position="158"/>
    </location>
</feature>
<accession>A0ABW6B2G7</accession>
<dbReference type="PROSITE" id="PS51257">
    <property type="entry name" value="PROKAR_LIPOPROTEIN"/>
    <property type="match status" value="1"/>
</dbReference>
<evidence type="ECO:0000313" key="2">
    <source>
        <dbReference type="EMBL" id="MFD2962810.1"/>
    </source>
</evidence>
<keyword evidence="1" id="KW-0732">Signal</keyword>
<feature type="signal peptide" evidence="1">
    <location>
        <begin position="1"/>
        <end position="21"/>
    </location>
</feature>
<reference evidence="3" key="1">
    <citation type="journal article" date="2019" name="Int. J. Syst. Evol. Microbiol.">
        <title>The Global Catalogue of Microorganisms (GCM) 10K type strain sequencing project: providing services to taxonomists for standard genome sequencing and annotation.</title>
        <authorList>
            <consortium name="The Broad Institute Genomics Platform"/>
            <consortium name="The Broad Institute Genome Sequencing Center for Infectious Disease"/>
            <person name="Wu L."/>
            <person name="Ma J."/>
        </authorList>
    </citation>
    <scope>NUCLEOTIDE SEQUENCE [LARGE SCALE GENOMIC DNA]</scope>
    <source>
        <strain evidence="3">KCTC 23098</strain>
    </source>
</reference>
<organism evidence="2 3">
    <name type="scientific">Olivibacter jilunii</name>
    <dbReference type="NCBI Taxonomy" id="985016"/>
    <lineage>
        <taxon>Bacteria</taxon>
        <taxon>Pseudomonadati</taxon>
        <taxon>Bacteroidota</taxon>
        <taxon>Sphingobacteriia</taxon>
        <taxon>Sphingobacteriales</taxon>
        <taxon>Sphingobacteriaceae</taxon>
        <taxon>Olivibacter</taxon>
    </lineage>
</organism>
<name>A0ABW6B2G7_9SPHI</name>
<evidence type="ECO:0000313" key="3">
    <source>
        <dbReference type="Proteomes" id="UP001597560"/>
    </source>
</evidence>